<evidence type="ECO:0000256" key="5">
    <source>
        <dbReference type="ARBA" id="ARBA00022842"/>
    </source>
</evidence>
<evidence type="ECO:0000256" key="1">
    <source>
        <dbReference type="ARBA" id="ARBA00022679"/>
    </source>
</evidence>
<dbReference type="InterPro" id="IPR006674">
    <property type="entry name" value="HD_domain"/>
</dbReference>
<dbReference type="Pfam" id="PF01909">
    <property type="entry name" value="NTP_transf_2"/>
    <property type="match status" value="1"/>
</dbReference>
<dbReference type="CDD" id="cd00077">
    <property type="entry name" value="HDc"/>
    <property type="match status" value="1"/>
</dbReference>
<gene>
    <name evidence="7" type="primary">glnD</name>
    <name evidence="10" type="ORF">WH96_10870</name>
</gene>
<keyword evidence="3" id="KW-0677">Repeat</keyword>
<keyword evidence="11" id="KW-1185">Reference proteome</keyword>
<dbReference type="PANTHER" id="PTHR47320">
    <property type="entry name" value="BIFUNCTIONAL URIDYLYLTRANSFERASE/URIDYLYL-REMOVING ENZYME"/>
    <property type="match status" value="1"/>
</dbReference>
<dbReference type="CDD" id="cd05401">
    <property type="entry name" value="NT_GlnE_GlnD_like"/>
    <property type="match status" value="1"/>
</dbReference>
<keyword evidence="1 7" id="KW-0808">Transferase</keyword>
<comment type="domain">
    <text evidence="7">Has four distinct domains: an N-terminal nucleotidyltransferase (NT) domain responsible for UTase activity, a central HD domain that encodes UR activity, and two C-terminal ACT domains that seem to have a role in glutamine sensing.</text>
</comment>
<comment type="function">
    <text evidence="7">Modifies, by uridylylation and deuridylylation, the PII regulatory proteins (GlnB and homologs), in response to the nitrogen status of the cell that GlnD senses through the glutamine level. Under low glutamine levels, catalyzes the conversion of the PII proteins and UTP to PII-UMP and PPi, while under higher glutamine levels, GlnD hydrolyzes PII-UMP to PII and UMP (deuridylylation). Thus, controls uridylylation state and activity of the PII proteins, and plays an important role in the regulation of nitrogen metabolism.</text>
</comment>
<evidence type="ECO:0000313" key="10">
    <source>
        <dbReference type="EMBL" id="KLN60935.1"/>
    </source>
</evidence>
<dbReference type="NCBIfam" id="TIGR01693">
    <property type="entry name" value="UTase_glnD"/>
    <property type="match status" value="1"/>
</dbReference>
<feature type="domain" description="ACT" evidence="8">
    <location>
        <begin position="851"/>
        <end position="922"/>
    </location>
</feature>
<reference evidence="10 11" key="1">
    <citation type="submission" date="2015-03" db="EMBL/GenBank/DDBJ databases">
        <title>Genome Sequence of Kiloniella spongiae MEBiC09566, isolated from a marine sponge.</title>
        <authorList>
            <person name="Shao Z."/>
            <person name="Wang L."/>
            <person name="Li X."/>
        </authorList>
    </citation>
    <scope>NUCLEOTIDE SEQUENCE [LARGE SCALE GENOMIC DNA]</scope>
    <source>
        <strain evidence="10 11">MEBiC09566</strain>
    </source>
</reference>
<dbReference type="PROSITE" id="PS51671">
    <property type="entry name" value="ACT"/>
    <property type="match status" value="2"/>
</dbReference>
<dbReference type="Proteomes" id="UP000035444">
    <property type="component" value="Unassembled WGS sequence"/>
</dbReference>
<evidence type="ECO:0000313" key="11">
    <source>
        <dbReference type="Proteomes" id="UP000035444"/>
    </source>
</evidence>
<dbReference type="SUPFAM" id="SSF81593">
    <property type="entry name" value="Nucleotidyltransferase substrate binding subunit/domain"/>
    <property type="match status" value="1"/>
</dbReference>
<dbReference type="PATRIC" id="fig|1489064.4.peg.3477"/>
<protein>
    <recommendedName>
        <fullName evidence="7">Bifunctional uridylyltransferase/uridylyl-removing enzyme</fullName>
        <shortName evidence="7">UTase/UR</shortName>
    </recommendedName>
    <alternativeName>
        <fullName evidence="7">Bifunctional [protein-PII] modification enzyme</fullName>
    </alternativeName>
    <alternativeName>
        <fullName evidence="7">Bifunctional nitrogen sensor protein</fullName>
    </alternativeName>
    <domain>
        <recommendedName>
            <fullName evidence="7">[Protein-PII] uridylyltransferase</fullName>
            <shortName evidence="7">PII uridylyltransferase</shortName>
            <shortName evidence="7">UTase</shortName>
            <ecNumber evidence="7">2.7.7.59</ecNumber>
        </recommendedName>
    </domain>
    <domain>
        <recommendedName>
            <fullName evidence="7">[Protein-PII]-UMP uridylyl-removing enzyme</fullName>
            <shortName evidence="7">UR</shortName>
            <ecNumber evidence="7">3.1.4.-</ecNumber>
        </recommendedName>
    </domain>
</protein>
<keyword evidence="2 7" id="KW-0548">Nucleotidyltransferase</keyword>
<dbReference type="InterPro" id="IPR010043">
    <property type="entry name" value="UTase/UR"/>
</dbReference>
<keyword evidence="4 7" id="KW-0378">Hydrolase</keyword>
<comment type="similarity">
    <text evidence="7">Belongs to the GlnD family.</text>
</comment>
<dbReference type="Pfam" id="PF01966">
    <property type="entry name" value="HD"/>
    <property type="match status" value="1"/>
</dbReference>
<feature type="domain" description="ACT" evidence="8">
    <location>
        <begin position="737"/>
        <end position="819"/>
    </location>
</feature>
<feature type="domain" description="HD" evidence="9">
    <location>
        <begin position="497"/>
        <end position="619"/>
    </location>
</feature>
<dbReference type="NCBIfam" id="NF003467">
    <property type="entry name" value="PRK05092.1"/>
    <property type="match status" value="1"/>
</dbReference>
<evidence type="ECO:0000256" key="3">
    <source>
        <dbReference type="ARBA" id="ARBA00022737"/>
    </source>
</evidence>
<evidence type="ECO:0000259" key="8">
    <source>
        <dbReference type="PROSITE" id="PS51671"/>
    </source>
</evidence>
<evidence type="ECO:0000256" key="4">
    <source>
        <dbReference type="ARBA" id="ARBA00022801"/>
    </source>
</evidence>
<comment type="catalytic activity">
    <reaction evidence="7">
        <text>[protein-PII]-L-tyrosine + UTP = [protein-PII]-uridylyl-L-tyrosine + diphosphate</text>
        <dbReference type="Rhea" id="RHEA:13673"/>
        <dbReference type="Rhea" id="RHEA-COMP:12147"/>
        <dbReference type="Rhea" id="RHEA-COMP:12148"/>
        <dbReference type="ChEBI" id="CHEBI:33019"/>
        <dbReference type="ChEBI" id="CHEBI:46398"/>
        <dbReference type="ChEBI" id="CHEBI:46858"/>
        <dbReference type="ChEBI" id="CHEBI:90602"/>
        <dbReference type="EC" id="2.7.7.59"/>
    </reaction>
</comment>
<dbReference type="GO" id="GO:0008081">
    <property type="term" value="F:phosphoric diester hydrolase activity"/>
    <property type="evidence" value="ECO:0007669"/>
    <property type="project" value="UniProtKB-UniRule"/>
</dbReference>
<dbReference type="PANTHER" id="PTHR47320:SF1">
    <property type="entry name" value="BIFUNCTIONAL URIDYLYLTRANSFERASE_URIDYLYL-REMOVING ENZYME"/>
    <property type="match status" value="1"/>
</dbReference>
<dbReference type="InterPro" id="IPR013546">
    <property type="entry name" value="PII_UdlTrfase/GS_AdlTrfase"/>
</dbReference>
<dbReference type="OrthoDB" id="9758038at2"/>
<keyword evidence="6 7" id="KW-0511">Multifunctional enzyme</keyword>
<comment type="catalytic activity">
    <reaction evidence="7">
        <text>[protein-PII]-uridylyl-L-tyrosine + H2O = [protein-PII]-L-tyrosine + UMP + H(+)</text>
        <dbReference type="Rhea" id="RHEA:48600"/>
        <dbReference type="Rhea" id="RHEA-COMP:12147"/>
        <dbReference type="Rhea" id="RHEA-COMP:12148"/>
        <dbReference type="ChEBI" id="CHEBI:15377"/>
        <dbReference type="ChEBI" id="CHEBI:15378"/>
        <dbReference type="ChEBI" id="CHEBI:46858"/>
        <dbReference type="ChEBI" id="CHEBI:57865"/>
        <dbReference type="ChEBI" id="CHEBI:90602"/>
    </reaction>
</comment>
<evidence type="ECO:0000256" key="6">
    <source>
        <dbReference type="ARBA" id="ARBA00023268"/>
    </source>
</evidence>
<dbReference type="CDD" id="cd04899">
    <property type="entry name" value="ACT_ACR-UUR-like_2"/>
    <property type="match status" value="1"/>
</dbReference>
<dbReference type="GO" id="GO:0008773">
    <property type="term" value="F:[protein-PII] uridylyltransferase activity"/>
    <property type="evidence" value="ECO:0007669"/>
    <property type="project" value="UniProtKB-UniRule"/>
</dbReference>
<evidence type="ECO:0000256" key="7">
    <source>
        <dbReference type="HAMAP-Rule" id="MF_00277"/>
    </source>
</evidence>
<comment type="activity regulation">
    <text evidence="7">Uridylyltransferase (UTase) activity is inhibited by glutamine, while glutamine activates uridylyl-removing (UR) activity.</text>
</comment>
<evidence type="ECO:0000256" key="2">
    <source>
        <dbReference type="ARBA" id="ARBA00022695"/>
    </source>
</evidence>
<name>A0A0H2MW79_9PROT</name>
<dbReference type="CDD" id="cd04900">
    <property type="entry name" value="ACT_UUR-like_1"/>
    <property type="match status" value="1"/>
</dbReference>
<comment type="caution">
    <text evidence="10">The sequence shown here is derived from an EMBL/GenBank/DDBJ whole genome shotgun (WGS) entry which is preliminary data.</text>
</comment>
<comment type="caution">
    <text evidence="7">Lacks conserved residue(s) required for the propagation of feature annotation.</text>
</comment>
<dbReference type="HAMAP" id="MF_00277">
    <property type="entry name" value="PII_uridylyl_transf"/>
    <property type="match status" value="1"/>
</dbReference>
<dbReference type="PROSITE" id="PS51831">
    <property type="entry name" value="HD"/>
    <property type="match status" value="1"/>
</dbReference>
<dbReference type="Gene3D" id="3.30.460.10">
    <property type="entry name" value="Beta Polymerase, domain 2"/>
    <property type="match status" value="1"/>
</dbReference>
<dbReference type="InterPro" id="IPR003607">
    <property type="entry name" value="HD/PDEase_dom"/>
</dbReference>
<proteinExistence type="inferred from homology"/>
<dbReference type="Gene3D" id="1.10.3090.10">
    <property type="entry name" value="cca-adding enzyme, domain 2"/>
    <property type="match status" value="1"/>
</dbReference>
<dbReference type="InterPro" id="IPR002912">
    <property type="entry name" value="ACT_dom"/>
</dbReference>
<organism evidence="10 11">
    <name type="scientific">Kiloniella spongiae</name>
    <dbReference type="NCBI Taxonomy" id="1489064"/>
    <lineage>
        <taxon>Bacteria</taxon>
        <taxon>Pseudomonadati</taxon>
        <taxon>Pseudomonadota</taxon>
        <taxon>Alphaproteobacteria</taxon>
        <taxon>Rhodospirillales</taxon>
        <taxon>Kiloniellaceae</taxon>
        <taxon>Kiloniella</taxon>
    </lineage>
</organism>
<comment type="cofactor">
    <cofactor evidence="7">
        <name>Mg(2+)</name>
        <dbReference type="ChEBI" id="CHEBI:18420"/>
    </cofactor>
</comment>
<keyword evidence="5 7" id="KW-0460">Magnesium</keyword>
<evidence type="ECO:0000259" key="9">
    <source>
        <dbReference type="PROSITE" id="PS51831"/>
    </source>
</evidence>
<dbReference type="GO" id="GO:0006808">
    <property type="term" value="P:regulation of nitrogen utilization"/>
    <property type="evidence" value="ECO:0007669"/>
    <property type="project" value="UniProtKB-UniRule"/>
</dbReference>
<dbReference type="RefSeq" id="WP_047764146.1">
    <property type="nucleotide sequence ID" value="NZ_LAQL01000006.1"/>
</dbReference>
<accession>A0A0H2MW79</accession>
<dbReference type="EC" id="3.1.4.-" evidence="7"/>
<dbReference type="EC" id="2.7.7.59" evidence="7"/>
<feature type="region of interest" description="Uridylyltransferase" evidence="7">
    <location>
        <begin position="1"/>
        <end position="379"/>
    </location>
</feature>
<sequence length="922" mass="104650">MPITSLDYAYHQDVKNKVAIFPASKIEAAIAEICAADDKGQIKRNKVLALLRDALQEGHAEVRRRFDKKSSGTMVVRANCFLVDQILKLVFKFVDEELYPIGSRSKGETFTVVAVGGYGRGELAPQSDVDLLFLLPYKSVPRTEQVVEAMLYFLWDLNFKVGHSVRSVKECIRSSLSDLTINTAILEARYLCGDDALYTKLRKTYDRVVRSGHGAEFIEQKLNERSERHKKVGGSRYTLEPNIKEGKGGLRDLHTLFWIAKFIYQVDDISSLVERGIFTRQEVRQFAKAQAFLWSLRCALHYLTNRPEERLTFDVQRDLADWMHYTDHAGTKGVERMMKHYFIVAKEVGGLTRIFCATLEAEHNRRSGFRLPLPFLKRKRSIEKFRLEGDRLTFHKDDSIAVNPVEMLRIFHVAQKHDLDIHPAALRKITQSLRFIKRGVRQDEAASRLFLNILTSPKDPEKALRRLNESGVLGRFVPDFGRVVALMQFNMYHHYTVDEHTLFAVGILHQIEKGTLKKEAPIASEVVHKILSRKVLYVAVFLHDIAKGRPGDHSIEGAKIAQRICPRMGLTPEETETVSWLIRYHLTMSETAFSRDIDDPKTIQDFSEIVQSPERLRLLLVLTVADIRAVGPNVWNAWKAALLRDLYWRTEELLSGGLAAEGQERRIQVAWEVLTKELSHWPAQDVAKHLELGTVSYWISTDTETQKRRAELIRKAETDKSYYTSEVRVDTYRQITEVTIYAADHPGLFSRVAGALAVSGASIEGATIHTLKNGMALDSFYIADAQTKAVINDPERLAKLETAIEKSLTGELKVAKLLKNLPTRLPSRVHKALKVKPRVLVDNKASESYTVLEINGQDRPGLLYFLTQALTKLGLLVHSARIATYGVRAVDVFYVQSALGDKVSSEQKVKNIQKKLLEVLNA</sequence>
<dbReference type="InterPro" id="IPR002934">
    <property type="entry name" value="Polymerase_NTP_transf_dom"/>
</dbReference>
<dbReference type="InterPro" id="IPR045865">
    <property type="entry name" value="ACT-like_dom_sf"/>
</dbReference>
<dbReference type="SMART" id="SM00471">
    <property type="entry name" value="HDc"/>
    <property type="match status" value="1"/>
</dbReference>
<dbReference type="InterPro" id="IPR043519">
    <property type="entry name" value="NT_sf"/>
</dbReference>
<dbReference type="PIRSF" id="PIRSF006288">
    <property type="entry name" value="PII_uridyltransf"/>
    <property type="match status" value="1"/>
</dbReference>
<dbReference type="SUPFAM" id="SSF55021">
    <property type="entry name" value="ACT-like"/>
    <property type="match status" value="2"/>
</dbReference>
<dbReference type="SUPFAM" id="SSF81301">
    <property type="entry name" value="Nucleotidyltransferase"/>
    <property type="match status" value="1"/>
</dbReference>
<dbReference type="AlphaFoldDB" id="A0A0H2MW79"/>
<dbReference type="EMBL" id="LAQL01000006">
    <property type="protein sequence ID" value="KLN60935.1"/>
    <property type="molecule type" value="Genomic_DNA"/>
</dbReference>
<dbReference type="STRING" id="1489064.WH96_10870"/>
<dbReference type="SUPFAM" id="SSF81891">
    <property type="entry name" value="Poly A polymerase C-terminal region-like"/>
    <property type="match status" value="1"/>
</dbReference>
<dbReference type="Pfam" id="PF08335">
    <property type="entry name" value="GlnD_UR_UTase"/>
    <property type="match status" value="1"/>
</dbReference>